<dbReference type="Gene3D" id="3.40.1110.10">
    <property type="entry name" value="Calcium-transporting ATPase, cytoplasmic domain N"/>
    <property type="match status" value="1"/>
</dbReference>
<dbReference type="Gene3D" id="3.30.70.100">
    <property type="match status" value="1"/>
</dbReference>
<dbReference type="SUPFAM" id="SSF55008">
    <property type="entry name" value="HMA, heavy metal-associated domain"/>
    <property type="match status" value="1"/>
</dbReference>
<evidence type="ECO:0000313" key="19">
    <source>
        <dbReference type="EMBL" id="NLS12572.1"/>
    </source>
</evidence>
<dbReference type="SUPFAM" id="SSF81653">
    <property type="entry name" value="Calcium ATPase, transduction domain A"/>
    <property type="match status" value="1"/>
</dbReference>
<evidence type="ECO:0000256" key="8">
    <source>
        <dbReference type="ARBA" id="ARBA00022741"/>
    </source>
</evidence>
<dbReference type="NCBIfam" id="TIGR01512">
    <property type="entry name" value="ATPase-IB2_Cd"/>
    <property type="match status" value="1"/>
</dbReference>
<dbReference type="NCBIfam" id="TIGR01494">
    <property type="entry name" value="ATPase_P-type"/>
    <property type="match status" value="1"/>
</dbReference>
<keyword evidence="7 17" id="KW-0479">Metal-binding</keyword>
<dbReference type="PANTHER" id="PTHR43520">
    <property type="entry name" value="ATP7, ISOFORM B"/>
    <property type="match status" value="1"/>
</dbReference>
<dbReference type="InterPro" id="IPR023298">
    <property type="entry name" value="ATPase_P-typ_TM_dom_sf"/>
</dbReference>
<dbReference type="InterPro" id="IPR023299">
    <property type="entry name" value="ATPase_P-typ_cyto_dom_N"/>
</dbReference>
<dbReference type="InterPro" id="IPR008250">
    <property type="entry name" value="ATPase_P-typ_transduc_dom_A_sf"/>
</dbReference>
<evidence type="ECO:0000256" key="6">
    <source>
        <dbReference type="ARBA" id="ARBA00022692"/>
    </source>
</evidence>
<evidence type="ECO:0000256" key="1">
    <source>
        <dbReference type="ARBA" id="ARBA00004651"/>
    </source>
</evidence>
<dbReference type="PRINTS" id="PR00943">
    <property type="entry name" value="CUATPASE"/>
</dbReference>
<dbReference type="AlphaFoldDB" id="A0A7X8TQ49"/>
<dbReference type="Proteomes" id="UP000535589">
    <property type="component" value="Unassembled WGS sequence"/>
</dbReference>
<sequence length="790" mass="86521">MTTKLCYHCGEDVPSHTQLSTTVLGEPRDMCCPGCQSVAQTIVENGLESYYQYRTANADKVDLVPEQFKALIHYDNDDVQADFVQQHEGSSQVLLSLEGVSCAACAWLIEKQISVQPGVVSIRVNTTTNRAMLRWDPSQTQLSHLLGAIQQLGYKAAPFEADKQEAVYHQTMKQYLYRLGIAGLATMQVMMLAVALYLEVFGSLEPEFKHYFRWVSLIFATPVLLYSALPFYLNAWRSLKGRTLGMDVPVSIALIFAYIASLIATVSEQGEVFFESISMFTFFLLVGRFLEMRARRKAAAASSNLLKLIPAMATKLTGEKVAVKSLQPDDEIRVLPGEHIPADGIVIQGRIHVDESMLTGESVHQVKQAGDSVYAGTLNGDISFDLKVRCTKNDSMIASIVRLQDEAQSSKPKIAELADVVARYFVALILVIAAATYAYWHVHQPDEAFWIMLSVLVATCPCALSLATPTALTCATSQMSQFGILLRQGHVFETLCKVNHLVVDKTGTLTKGDIEISHISYEDNYAKTTCDAVALGLESHANHPIARAFRTLSTSPLIIENIENVIGQGVRGRWRGHEVRIGSAQFALGESRNERNCVFLSFDYQLGARFYYHDPIREESATFIQQFAKLGVRTTLLTGDSLQNAEPVASEVGIDEVVVSASPSDKLNYLQSLAPTEITLMVGDGINDAPTLAGAHLSVAMGGGTDVAKASADMTLLGDNLLRLIQARQLALRTRKIIRENLAWSLGYNLLILPLAVAGLVAPYVAVVGMSASSIIVVTNSLRLLNSTRL</sequence>
<keyword evidence="11" id="KW-1278">Translocase</keyword>
<comment type="caution">
    <text evidence="19">The sequence shown here is derived from an EMBL/GenBank/DDBJ whole genome shotgun (WGS) entry which is preliminary data.</text>
</comment>
<evidence type="ECO:0000256" key="15">
    <source>
        <dbReference type="ARBA" id="ARBA00038904"/>
    </source>
</evidence>
<dbReference type="InterPro" id="IPR036412">
    <property type="entry name" value="HAD-like_sf"/>
</dbReference>
<dbReference type="NCBIfam" id="TIGR01525">
    <property type="entry name" value="ATPase-IB_hvy"/>
    <property type="match status" value="1"/>
</dbReference>
<keyword evidence="5" id="KW-0597">Phosphoprotein</keyword>
<evidence type="ECO:0000259" key="18">
    <source>
        <dbReference type="PROSITE" id="PS50846"/>
    </source>
</evidence>
<accession>A0A7X8TQ49</accession>
<reference evidence="19 20" key="1">
    <citation type="submission" date="2020-04" db="EMBL/GenBank/DDBJ databases">
        <title>Vibrio sp. SM6, a novel species isolated from seawater.</title>
        <authorList>
            <person name="Wang X."/>
        </authorList>
    </citation>
    <scope>NUCLEOTIDE SEQUENCE [LARGE SCALE GENOMIC DNA]</scope>
    <source>
        <strain evidence="19 20">SM6</strain>
    </source>
</reference>
<evidence type="ECO:0000256" key="11">
    <source>
        <dbReference type="ARBA" id="ARBA00022967"/>
    </source>
</evidence>
<evidence type="ECO:0000256" key="3">
    <source>
        <dbReference type="ARBA" id="ARBA00022448"/>
    </source>
</evidence>
<feature type="domain" description="HMA" evidence="18">
    <location>
        <begin position="91"/>
        <end position="157"/>
    </location>
</feature>
<protein>
    <recommendedName>
        <fullName evidence="15">P-type Cu(2+) transporter</fullName>
        <ecNumber evidence="15">7.2.2.9</ecNumber>
    </recommendedName>
</protein>
<dbReference type="InterPro" id="IPR027256">
    <property type="entry name" value="P-typ_ATPase_IB"/>
</dbReference>
<dbReference type="RefSeq" id="WP_168835666.1">
    <property type="nucleotide sequence ID" value="NZ_JABAIK010000005.1"/>
</dbReference>
<evidence type="ECO:0000256" key="5">
    <source>
        <dbReference type="ARBA" id="ARBA00022553"/>
    </source>
</evidence>
<dbReference type="SUPFAM" id="SSF81665">
    <property type="entry name" value="Calcium ATPase, transmembrane domain M"/>
    <property type="match status" value="1"/>
</dbReference>
<evidence type="ECO:0000256" key="17">
    <source>
        <dbReference type="RuleBase" id="RU362081"/>
    </source>
</evidence>
<evidence type="ECO:0000256" key="9">
    <source>
        <dbReference type="ARBA" id="ARBA00022840"/>
    </source>
</evidence>
<dbReference type="Pfam" id="PF00403">
    <property type="entry name" value="HMA"/>
    <property type="match status" value="1"/>
</dbReference>
<evidence type="ECO:0000256" key="16">
    <source>
        <dbReference type="ARBA" id="ARBA00047424"/>
    </source>
</evidence>
<evidence type="ECO:0000256" key="7">
    <source>
        <dbReference type="ARBA" id="ARBA00022723"/>
    </source>
</evidence>
<feature type="transmembrane region" description="Helical" evidence="17">
    <location>
        <begin position="210"/>
        <end position="232"/>
    </location>
</feature>
<dbReference type="Gene3D" id="3.40.50.1000">
    <property type="entry name" value="HAD superfamily/HAD-like"/>
    <property type="match status" value="1"/>
</dbReference>
<feature type="transmembrane region" description="Helical" evidence="17">
    <location>
        <begin position="742"/>
        <end position="761"/>
    </location>
</feature>
<dbReference type="CDD" id="cd00371">
    <property type="entry name" value="HMA"/>
    <property type="match status" value="1"/>
</dbReference>
<feature type="transmembrane region" description="Helical" evidence="17">
    <location>
        <begin position="272"/>
        <end position="290"/>
    </location>
</feature>
<dbReference type="GO" id="GO:0005886">
    <property type="term" value="C:plasma membrane"/>
    <property type="evidence" value="ECO:0007669"/>
    <property type="project" value="UniProtKB-SubCell"/>
</dbReference>
<dbReference type="EMBL" id="JABAIK010000005">
    <property type="protein sequence ID" value="NLS12572.1"/>
    <property type="molecule type" value="Genomic_DNA"/>
</dbReference>
<dbReference type="InterPro" id="IPR018303">
    <property type="entry name" value="ATPase_P-typ_P_site"/>
</dbReference>
<dbReference type="CDD" id="cd02079">
    <property type="entry name" value="P-type_ATPase_HM"/>
    <property type="match status" value="1"/>
</dbReference>
<dbReference type="SUPFAM" id="SSF56784">
    <property type="entry name" value="HAD-like"/>
    <property type="match status" value="1"/>
</dbReference>
<dbReference type="GO" id="GO:0016887">
    <property type="term" value="F:ATP hydrolysis activity"/>
    <property type="evidence" value="ECO:0007669"/>
    <property type="project" value="InterPro"/>
</dbReference>
<evidence type="ECO:0000256" key="10">
    <source>
        <dbReference type="ARBA" id="ARBA00022842"/>
    </source>
</evidence>
<evidence type="ECO:0000256" key="13">
    <source>
        <dbReference type="ARBA" id="ARBA00023065"/>
    </source>
</evidence>
<evidence type="ECO:0000256" key="2">
    <source>
        <dbReference type="ARBA" id="ARBA00006024"/>
    </source>
</evidence>
<proteinExistence type="inferred from homology"/>
<dbReference type="PANTHER" id="PTHR43520:SF5">
    <property type="entry name" value="CATION-TRANSPORTING P-TYPE ATPASE-RELATED"/>
    <property type="match status" value="1"/>
</dbReference>
<evidence type="ECO:0000256" key="14">
    <source>
        <dbReference type="ARBA" id="ARBA00023136"/>
    </source>
</evidence>
<evidence type="ECO:0000313" key="20">
    <source>
        <dbReference type="Proteomes" id="UP000535589"/>
    </source>
</evidence>
<comment type="subcellular location">
    <subcellularLocation>
        <location evidence="1">Cell membrane</location>
        <topology evidence="1">Multi-pass membrane protein</topology>
    </subcellularLocation>
</comment>
<comment type="similarity">
    <text evidence="2 17">Belongs to the cation transport ATPase (P-type) (TC 3.A.3) family. Type IB subfamily.</text>
</comment>
<keyword evidence="20" id="KW-1185">Reference proteome</keyword>
<dbReference type="PROSITE" id="PS00154">
    <property type="entry name" value="ATPASE_E1_E2"/>
    <property type="match status" value="1"/>
</dbReference>
<name>A0A7X8TQ49_9VIBR</name>
<dbReference type="Pfam" id="PF00702">
    <property type="entry name" value="Hydrolase"/>
    <property type="match status" value="1"/>
</dbReference>
<keyword evidence="12 17" id="KW-1133">Transmembrane helix</keyword>
<dbReference type="Pfam" id="PF00122">
    <property type="entry name" value="E1-E2_ATPase"/>
    <property type="match status" value="1"/>
</dbReference>
<dbReference type="FunFam" id="3.30.70.100:FF:000005">
    <property type="entry name" value="Copper-exporting P-type ATPase A"/>
    <property type="match status" value="1"/>
</dbReference>
<dbReference type="FunFam" id="2.70.150.10:FF:000002">
    <property type="entry name" value="Copper-transporting ATPase 1, putative"/>
    <property type="match status" value="1"/>
</dbReference>
<dbReference type="NCBIfam" id="TIGR01511">
    <property type="entry name" value="ATPase-IB1_Cu"/>
    <property type="match status" value="1"/>
</dbReference>
<feature type="transmembrane region" description="Helical" evidence="17">
    <location>
        <begin position="448"/>
        <end position="472"/>
    </location>
</feature>
<dbReference type="GO" id="GO:0055070">
    <property type="term" value="P:copper ion homeostasis"/>
    <property type="evidence" value="ECO:0007669"/>
    <property type="project" value="TreeGrafter"/>
</dbReference>
<keyword evidence="6 17" id="KW-0812">Transmembrane</keyword>
<dbReference type="GO" id="GO:0005524">
    <property type="term" value="F:ATP binding"/>
    <property type="evidence" value="ECO:0007669"/>
    <property type="project" value="UniProtKB-UniRule"/>
</dbReference>
<dbReference type="InterPro" id="IPR059000">
    <property type="entry name" value="ATPase_P-type_domA"/>
</dbReference>
<dbReference type="InterPro" id="IPR023214">
    <property type="entry name" value="HAD_sf"/>
</dbReference>
<dbReference type="EC" id="7.2.2.9" evidence="15"/>
<dbReference type="InterPro" id="IPR006121">
    <property type="entry name" value="HMA_dom"/>
</dbReference>
<evidence type="ECO:0000256" key="4">
    <source>
        <dbReference type="ARBA" id="ARBA00022475"/>
    </source>
</evidence>
<dbReference type="InterPro" id="IPR001757">
    <property type="entry name" value="P_typ_ATPase"/>
</dbReference>
<keyword evidence="13" id="KW-0406">Ion transport</keyword>
<dbReference type="PRINTS" id="PR00119">
    <property type="entry name" value="CATATPASE"/>
</dbReference>
<organism evidence="19 20">
    <name type="scientific">Vibrio agarilyticus</name>
    <dbReference type="NCBI Taxonomy" id="2726741"/>
    <lineage>
        <taxon>Bacteria</taxon>
        <taxon>Pseudomonadati</taxon>
        <taxon>Pseudomonadota</taxon>
        <taxon>Gammaproteobacteria</taxon>
        <taxon>Vibrionales</taxon>
        <taxon>Vibrionaceae</taxon>
        <taxon>Vibrio</taxon>
    </lineage>
</organism>
<gene>
    <name evidence="19" type="primary">cadA</name>
    <name evidence="19" type="ORF">HGP28_06605</name>
</gene>
<feature type="transmembrane region" description="Helical" evidence="17">
    <location>
        <begin position="175"/>
        <end position="198"/>
    </location>
</feature>
<keyword evidence="8 17" id="KW-0547">Nucleotide-binding</keyword>
<evidence type="ECO:0000256" key="12">
    <source>
        <dbReference type="ARBA" id="ARBA00022989"/>
    </source>
</evidence>
<dbReference type="InterPro" id="IPR021993">
    <property type="entry name" value="ATPase-cat-bd"/>
</dbReference>
<dbReference type="Gene3D" id="2.70.150.10">
    <property type="entry name" value="Calcium-transporting ATPase, cytoplasmic transduction domain A"/>
    <property type="match status" value="1"/>
</dbReference>
<keyword evidence="10" id="KW-0460">Magnesium</keyword>
<dbReference type="PROSITE" id="PS50846">
    <property type="entry name" value="HMA_2"/>
    <property type="match status" value="1"/>
</dbReference>
<dbReference type="GO" id="GO:0043682">
    <property type="term" value="F:P-type divalent copper transporter activity"/>
    <property type="evidence" value="ECO:0007669"/>
    <property type="project" value="UniProtKB-EC"/>
</dbReference>
<comment type="catalytic activity">
    <reaction evidence="16">
        <text>Cu(2+)(in) + ATP + H2O = Cu(2+)(out) + ADP + phosphate + H(+)</text>
        <dbReference type="Rhea" id="RHEA:10376"/>
        <dbReference type="ChEBI" id="CHEBI:15377"/>
        <dbReference type="ChEBI" id="CHEBI:15378"/>
        <dbReference type="ChEBI" id="CHEBI:29036"/>
        <dbReference type="ChEBI" id="CHEBI:30616"/>
        <dbReference type="ChEBI" id="CHEBI:43474"/>
        <dbReference type="ChEBI" id="CHEBI:456216"/>
        <dbReference type="EC" id="7.2.2.9"/>
    </reaction>
</comment>
<keyword evidence="14 17" id="KW-0472">Membrane</keyword>
<dbReference type="GO" id="GO:0005507">
    <property type="term" value="F:copper ion binding"/>
    <property type="evidence" value="ECO:0007669"/>
    <property type="project" value="TreeGrafter"/>
</dbReference>
<feature type="transmembrane region" description="Helical" evidence="17">
    <location>
        <begin position="244"/>
        <end position="266"/>
    </location>
</feature>
<feature type="transmembrane region" description="Helical" evidence="17">
    <location>
        <begin position="421"/>
        <end position="442"/>
    </location>
</feature>
<dbReference type="Pfam" id="PF12156">
    <property type="entry name" value="ATPase-cat_bd"/>
    <property type="match status" value="1"/>
</dbReference>
<keyword evidence="4 17" id="KW-1003">Cell membrane</keyword>
<keyword evidence="3" id="KW-0813">Transport</keyword>
<keyword evidence="9 17" id="KW-0067">ATP-binding</keyword>
<dbReference type="InterPro" id="IPR036163">
    <property type="entry name" value="HMA_dom_sf"/>
</dbReference>